<proteinExistence type="predicted"/>
<dbReference type="Proteomes" id="UP000887458">
    <property type="component" value="Unassembled WGS sequence"/>
</dbReference>
<sequence>MSRQKLHKKNIEHFFLIFGYRRLDDFGCETIVVDTADRPRMVRSSCCPSLSPSLSLLIDCIDKFVVVGRDDCCCCCCLWLPVIVFDDANL</sequence>
<name>A0ABQ8IW71_DERPT</name>
<dbReference type="EMBL" id="NJHN03000107">
    <property type="protein sequence ID" value="KAH9414538.1"/>
    <property type="molecule type" value="Genomic_DNA"/>
</dbReference>
<reference evidence="1 2" key="2">
    <citation type="journal article" date="2022" name="Mol. Biol. Evol.">
        <title>Comparative Genomics Reveals Insights into the Divergent Evolution of Astigmatic Mites and Household Pest Adaptations.</title>
        <authorList>
            <person name="Xiong Q."/>
            <person name="Wan A.T."/>
            <person name="Liu X."/>
            <person name="Fung C.S."/>
            <person name="Xiao X."/>
            <person name="Malainual N."/>
            <person name="Hou J."/>
            <person name="Wang L."/>
            <person name="Wang M."/>
            <person name="Yang K.Y."/>
            <person name="Cui Y."/>
            <person name="Leung E.L."/>
            <person name="Nong W."/>
            <person name="Shin S.K."/>
            <person name="Au S.W."/>
            <person name="Jeong K.Y."/>
            <person name="Chew F.T."/>
            <person name="Hui J.H."/>
            <person name="Leung T.F."/>
            <person name="Tungtrongchitr A."/>
            <person name="Zhong N."/>
            <person name="Liu Z."/>
            <person name="Tsui S.K."/>
        </authorList>
    </citation>
    <scope>NUCLEOTIDE SEQUENCE [LARGE SCALE GENOMIC DNA]</scope>
    <source>
        <strain evidence="1">Derp</strain>
    </source>
</reference>
<protein>
    <submittedName>
        <fullName evidence="1">Uncharacterized protein</fullName>
    </submittedName>
</protein>
<organism evidence="1 2">
    <name type="scientific">Dermatophagoides pteronyssinus</name>
    <name type="common">European house dust mite</name>
    <dbReference type="NCBI Taxonomy" id="6956"/>
    <lineage>
        <taxon>Eukaryota</taxon>
        <taxon>Metazoa</taxon>
        <taxon>Ecdysozoa</taxon>
        <taxon>Arthropoda</taxon>
        <taxon>Chelicerata</taxon>
        <taxon>Arachnida</taxon>
        <taxon>Acari</taxon>
        <taxon>Acariformes</taxon>
        <taxon>Sarcoptiformes</taxon>
        <taxon>Astigmata</taxon>
        <taxon>Psoroptidia</taxon>
        <taxon>Analgoidea</taxon>
        <taxon>Pyroglyphidae</taxon>
        <taxon>Dermatophagoidinae</taxon>
        <taxon>Dermatophagoides</taxon>
    </lineage>
</organism>
<accession>A0ABQ8IW71</accession>
<comment type="caution">
    <text evidence="1">The sequence shown here is derived from an EMBL/GenBank/DDBJ whole genome shotgun (WGS) entry which is preliminary data.</text>
</comment>
<evidence type="ECO:0000313" key="2">
    <source>
        <dbReference type="Proteomes" id="UP000887458"/>
    </source>
</evidence>
<gene>
    <name evidence="1" type="ORF">DERP_008733</name>
</gene>
<evidence type="ECO:0000313" key="1">
    <source>
        <dbReference type="EMBL" id="KAH9414538.1"/>
    </source>
</evidence>
<keyword evidence="2" id="KW-1185">Reference proteome</keyword>
<reference evidence="1 2" key="1">
    <citation type="journal article" date="2018" name="J. Allergy Clin. Immunol.">
        <title>High-quality assembly of Dermatophagoides pteronyssinus genome and transcriptome reveals a wide range of novel allergens.</title>
        <authorList>
            <person name="Liu X.Y."/>
            <person name="Yang K.Y."/>
            <person name="Wang M.Q."/>
            <person name="Kwok J.S."/>
            <person name="Zeng X."/>
            <person name="Yang Z."/>
            <person name="Xiao X.J."/>
            <person name="Lau C.P."/>
            <person name="Li Y."/>
            <person name="Huang Z.M."/>
            <person name="Ba J.G."/>
            <person name="Yim A.K."/>
            <person name="Ouyang C.Y."/>
            <person name="Ngai S.M."/>
            <person name="Chan T.F."/>
            <person name="Leung E.L."/>
            <person name="Liu L."/>
            <person name="Liu Z.G."/>
            <person name="Tsui S.K."/>
        </authorList>
    </citation>
    <scope>NUCLEOTIDE SEQUENCE [LARGE SCALE GENOMIC DNA]</scope>
    <source>
        <strain evidence="1">Derp</strain>
    </source>
</reference>